<evidence type="ECO:0000256" key="1">
    <source>
        <dbReference type="ARBA" id="ARBA00022737"/>
    </source>
</evidence>
<proteinExistence type="predicted"/>
<dbReference type="EMBL" id="KV745354">
    <property type="protein sequence ID" value="OCK75164.1"/>
    <property type="molecule type" value="Genomic_DNA"/>
</dbReference>
<name>A0A8E2JA91_9PEZI</name>
<keyword evidence="4" id="KW-1185">Reference proteome</keyword>
<keyword evidence="1" id="KW-0677">Repeat</keyword>
<sequence>MVLHLTLTPRSTRQNLILAPASFSVRLMNGRTARKENAYSGYGRCWHWKVYDSRTVARELTNTNRLGASFFFKRGKGDRSNAARFFTTIASQLVQQLPSMSEHVRNAIEVDPSVIGNKKKEQCGKLILEPLMKVYDGPKTVSTLVVVINALDECDKEEDVKDIIGLLPKAKQLPSI</sequence>
<reference evidence="3 4" key="1">
    <citation type="journal article" date="2016" name="Nat. Commun.">
        <title>Ectomycorrhizal ecology is imprinted in the genome of the dominant symbiotic fungus Cenococcum geophilum.</title>
        <authorList>
            <consortium name="DOE Joint Genome Institute"/>
            <person name="Peter M."/>
            <person name="Kohler A."/>
            <person name="Ohm R.A."/>
            <person name="Kuo A."/>
            <person name="Krutzmann J."/>
            <person name="Morin E."/>
            <person name="Arend M."/>
            <person name="Barry K.W."/>
            <person name="Binder M."/>
            <person name="Choi C."/>
            <person name="Clum A."/>
            <person name="Copeland A."/>
            <person name="Grisel N."/>
            <person name="Haridas S."/>
            <person name="Kipfer T."/>
            <person name="LaButti K."/>
            <person name="Lindquist E."/>
            <person name="Lipzen A."/>
            <person name="Maire R."/>
            <person name="Meier B."/>
            <person name="Mihaltcheva S."/>
            <person name="Molinier V."/>
            <person name="Murat C."/>
            <person name="Poggeler S."/>
            <person name="Quandt C.A."/>
            <person name="Sperisen C."/>
            <person name="Tritt A."/>
            <person name="Tisserant E."/>
            <person name="Crous P.W."/>
            <person name="Henrissat B."/>
            <person name="Nehls U."/>
            <person name="Egli S."/>
            <person name="Spatafora J.W."/>
            <person name="Grigoriev I.V."/>
            <person name="Martin F.M."/>
        </authorList>
    </citation>
    <scope>NUCLEOTIDE SEQUENCE [LARGE SCALE GENOMIC DNA]</scope>
    <source>
        <strain evidence="3 4">CBS 459.81</strain>
    </source>
</reference>
<feature type="domain" description="Nephrocystin 3-like N-terminal" evidence="2">
    <location>
        <begin position="53"/>
        <end position="165"/>
    </location>
</feature>
<evidence type="ECO:0000259" key="2">
    <source>
        <dbReference type="Pfam" id="PF24883"/>
    </source>
</evidence>
<dbReference type="Proteomes" id="UP000250266">
    <property type="component" value="Unassembled WGS sequence"/>
</dbReference>
<dbReference type="OrthoDB" id="674604at2759"/>
<evidence type="ECO:0000313" key="4">
    <source>
        <dbReference type="Proteomes" id="UP000250266"/>
    </source>
</evidence>
<dbReference type="AlphaFoldDB" id="A0A8E2JA91"/>
<accession>A0A8E2JA91</accession>
<organism evidence="3 4">
    <name type="scientific">Lepidopterella palustris CBS 459.81</name>
    <dbReference type="NCBI Taxonomy" id="1314670"/>
    <lineage>
        <taxon>Eukaryota</taxon>
        <taxon>Fungi</taxon>
        <taxon>Dikarya</taxon>
        <taxon>Ascomycota</taxon>
        <taxon>Pezizomycotina</taxon>
        <taxon>Dothideomycetes</taxon>
        <taxon>Pleosporomycetidae</taxon>
        <taxon>Mytilinidiales</taxon>
        <taxon>Argynnaceae</taxon>
        <taxon>Lepidopterella</taxon>
    </lineage>
</organism>
<dbReference type="Pfam" id="PF24883">
    <property type="entry name" value="NPHP3_N"/>
    <property type="match status" value="1"/>
</dbReference>
<dbReference type="InterPro" id="IPR056884">
    <property type="entry name" value="NPHP3-like_N"/>
</dbReference>
<protein>
    <recommendedName>
        <fullName evidence="2">Nephrocystin 3-like N-terminal domain-containing protein</fullName>
    </recommendedName>
</protein>
<evidence type="ECO:0000313" key="3">
    <source>
        <dbReference type="EMBL" id="OCK75164.1"/>
    </source>
</evidence>
<gene>
    <name evidence="3" type="ORF">K432DRAFT_178843</name>
</gene>